<evidence type="ECO:0000313" key="2">
    <source>
        <dbReference type="Proteomes" id="UP000014204"/>
    </source>
</evidence>
<keyword evidence="2" id="KW-1185">Reference proteome</keyword>
<dbReference type="RefSeq" id="WP_016309751.1">
    <property type="nucleotide sequence ID" value="NZ_KE159646.1"/>
</dbReference>
<dbReference type="HOGENOM" id="CLU_2584199_0_0_11"/>
<dbReference type="Gene3D" id="1.10.260.40">
    <property type="entry name" value="lambda repressor-like DNA-binding domains"/>
    <property type="match status" value="1"/>
</dbReference>
<protein>
    <recommendedName>
        <fullName evidence="3">HTH cro/C1-type domain-containing protein</fullName>
    </recommendedName>
</protein>
<evidence type="ECO:0008006" key="3">
    <source>
        <dbReference type="Google" id="ProtNLM"/>
    </source>
</evidence>
<proteinExistence type="predicted"/>
<dbReference type="Proteomes" id="UP000014204">
    <property type="component" value="Unassembled WGS sequence"/>
</dbReference>
<dbReference type="GeneID" id="82191028"/>
<evidence type="ECO:0000313" key="1">
    <source>
        <dbReference type="EMBL" id="EOS51133.1"/>
    </source>
</evidence>
<name>R9KXU7_9ACTN</name>
<reference evidence="1 2" key="1">
    <citation type="submission" date="2013-04" db="EMBL/GenBank/DDBJ databases">
        <title>The Genome Sequence of Enterorhabdus caecimuris B7.</title>
        <authorList>
            <consortium name="The Broad Institute Genomics Platform"/>
            <consortium name="The Broad Institute Genome Sequencing Center for Infectious Disease"/>
            <person name="Earl A."/>
            <person name="Xavier R."/>
            <person name="Elson C."/>
            <person name="Duck W."/>
            <person name="Walker B."/>
            <person name="Young S."/>
            <person name="Zeng Q."/>
            <person name="Gargeya S."/>
            <person name="Fitzgerald M."/>
            <person name="Haas B."/>
            <person name="Abouelleil A."/>
            <person name="Allen A.W."/>
            <person name="Alvarado L."/>
            <person name="Arachchi H.M."/>
            <person name="Berlin A.M."/>
            <person name="Chapman S.B."/>
            <person name="Gainer-Dewar J."/>
            <person name="Goldberg J."/>
            <person name="Griggs A."/>
            <person name="Gujja S."/>
            <person name="Hansen M."/>
            <person name="Howarth C."/>
            <person name="Imamovic A."/>
            <person name="Ireland A."/>
            <person name="Larimer J."/>
            <person name="McCowan C."/>
            <person name="Murphy C."/>
            <person name="Pearson M."/>
            <person name="Poon T.W."/>
            <person name="Priest M."/>
            <person name="Roberts A."/>
            <person name="Saif S."/>
            <person name="Shea T."/>
            <person name="Sisk P."/>
            <person name="Sykes S."/>
            <person name="Wortman J."/>
            <person name="Nusbaum C."/>
            <person name="Birren B."/>
        </authorList>
    </citation>
    <scope>NUCLEOTIDE SEQUENCE [LARGE SCALE GENOMIC DNA]</scope>
    <source>
        <strain evidence="1 2">B7</strain>
    </source>
</reference>
<dbReference type="GO" id="GO:0003677">
    <property type="term" value="F:DNA binding"/>
    <property type="evidence" value="ECO:0007669"/>
    <property type="project" value="InterPro"/>
</dbReference>
<dbReference type="AlphaFoldDB" id="R9KXU7"/>
<dbReference type="STRING" id="1235794.C811_01551"/>
<dbReference type="InterPro" id="IPR010982">
    <property type="entry name" value="Lambda_DNA-bd_dom_sf"/>
</dbReference>
<dbReference type="EMBL" id="ASSY01000008">
    <property type="protein sequence ID" value="EOS51133.1"/>
    <property type="molecule type" value="Genomic_DNA"/>
</dbReference>
<accession>R9KXU7</accession>
<gene>
    <name evidence="1" type="ORF">C811_01551</name>
</gene>
<organism evidence="1 2">
    <name type="scientific">Adlercreutzia caecimuris B7</name>
    <dbReference type="NCBI Taxonomy" id="1235794"/>
    <lineage>
        <taxon>Bacteria</taxon>
        <taxon>Bacillati</taxon>
        <taxon>Actinomycetota</taxon>
        <taxon>Coriobacteriia</taxon>
        <taxon>Eggerthellales</taxon>
        <taxon>Eggerthellaceae</taxon>
        <taxon>Adlercreutzia</taxon>
    </lineage>
</organism>
<sequence length="80" mass="8581">MPRNELTPESRKELSRRLLAAKKRSGVKNLTKAANLYGVDPATAFRALHGVSSPSAATIVAMADMFNTTPGKLLDGLEVK</sequence>
<comment type="caution">
    <text evidence="1">The sequence shown here is derived from an EMBL/GenBank/DDBJ whole genome shotgun (WGS) entry which is preliminary data.</text>
</comment>
<dbReference type="SUPFAM" id="SSF47413">
    <property type="entry name" value="lambda repressor-like DNA-binding domains"/>
    <property type="match status" value="1"/>
</dbReference>